<accession>A0AAV8E8J8</accession>
<evidence type="ECO:0000256" key="1">
    <source>
        <dbReference type="ARBA" id="ARBA00023015"/>
    </source>
</evidence>
<reference evidence="4" key="1">
    <citation type="submission" date="2022-08" db="EMBL/GenBank/DDBJ databases">
        <authorList>
            <person name="Marques A."/>
        </authorList>
    </citation>
    <scope>NUCLEOTIDE SEQUENCE</scope>
    <source>
        <strain evidence="4">RhyPub2mFocal</strain>
        <tissue evidence="4">Leaves</tissue>
    </source>
</reference>
<feature type="short sequence motif" description="VHIID" evidence="3">
    <location>
        <begin position="390"/>
        <end position="394"/>
    </location>
</feature>
<evidence type="ECO:0000313" key="4">
    <source>
        <dbReference type="EMBL" id="KAJ4777412.1"/>
    </source>
</evidence>
<keyword evidence="1" id="KW-0805">Transcription regulation</keyword>
<feature type="region of interest" description="SAW" evidence="3">
    <location>
        <begin position="578"/>
        <end position="653"/>
    </location>
</feature>
<name>A0AAV8E8J8_9POAL</name>
<sequence>MEASRSLILTKERNSKFYELNESHCSINEGSHKNLPQIVPKKDPNNNFYLNPHEKSEIFSDPTLDYIRRYLLEEDIDGEISEYQEAALKDMEKLFYDILVEKYPEQDNQLLSIQSKENPYFTNCISTDQVGPSFNESLKQTSNIENLLTSEFQRGVEEGIKFLPNLDQLSINLQEGKLTLGPMKKCDGNFRLGEKKENGLLQNYKGKTSSNNADSDLLEGRNRKIPMVTCEETIRDAIFDKVLLNCEDNYEREETSSLDESTDPEANCRNKDKNKEEYFNLRALLIACAEAIFINDIKMASELTKKIRKHASPIGDGIQRLACVFALGLEARLAGTGSAILRQFATRRLKSNDTLKIYDMTASTSPILRVAIHFVNKSILMLATGATSKIHIVDFGIGFGFQWPSLIQDLAKMKDGPSSLRITGVDLPQPGFHPDERIKLTGKRLEDYARDFGVPFEYHGIASQWDSISIEDLNIRDDEVLVVNSMYTVVRLRDEILLGMNKSRNQLLNLIRAIQPKVFTHGVINLAFSPYFLPRFRMNLLQYLRLYDMFDTFVPPNSKPRQLEEFTLFGPHIFNQIACEGTDLDTIPETYNQCHKRNLETSFEQLPVDPNVLEECCKIVRNGYNKGLFAGEDCNWFLQGWKGNIFYAASLWKPRLE</sequence>
<comment type="caution">
    <text evidence="3">Lacks conserved residue(s) required for the propagation of feature annotation.</text>
</comment>
<dbReference type="EMBL" id="JAMFTS010000003">
    <property type="protein sequence ID" value="KAJ4777412.1"/>
    <property type="molecule type" value="Genomic_DNA"/>
</dbReference>
<evidence type="ECO:0000313" key="5">
    <source>
        <dbReference type="Proteomes" id="UP001140206"/>
    </source>
</evidence>
<keyword evidence="2" id="KW-0804">Transcription</keyword>
<dbReference type="Pfam" id="PF03514">
    <property type="entry name" value="GRAS"/>
    <property type="match status" value="1"/>
</dbReference>
<comment type="caution">
    <text evidence="4">The sequence shown here is derived from an EMBL/GenBank/DDBJ whole genome shotgun (WGS) entry which is preliminary data.</text>
</comment>
<protein>
    <submittedName>
        <fullName evidence="4">Uncharacterized protein</fullName>
    </submittedName>
</protein>
<dbReference type="InterPro" id="IPR005202">
    <property type="entry name" value="TF_GRAS"/>
</dbReference>
<dbReference type="AlphaFoldDB" id="A0AAV8E8J8"/>
<dbReference type="PROSITE" id="PS50985">
    <property type="entry name" value="GRAS"/>
    <property type="match status" value="1"/>
</dbReference>
<feature type="region of interest" description="Leucine repeat I (LRI)" evidence="3">
    <location>
        <begin position="279"/>
        <end position="339"/>
    </location>
</feature>
<dbReference type="Proteomes" id="UP001140206">
    <property type="component" value="Chromosome 3"/>
</dbReference>
<proteinExistence type="inferred from homology"/>
<keyword evidence="5" id="KW-1185">Reference proteome</keyword>
<comment type="similarity">
    <text evidence="3">Belongs to the GRAS family.</text>
</comment>
<organism evidence="4 5">
    <name type="scientific">Rhynchospora pubera</name>
    <dbReference type="NCBI Taxonomy" id="906938"/>
    <lineage>
        <taxon>Eukaryota</taxon>
        <taxon>Viridiplantae</taxon>
        <taxon>Streptophyta</taxon>
        <taxon>Embryophyta</taxon>
        <taxon>Tracheophyta</taxon>
        <taxon>Spermatophyta</taxon>
        <taxon>Magnoliopsida</taxon>
        <taxon>Liliopsida</taxon>
        <taxon>Poales</taxon>
        <taxon>Cyperaceae</taxon>
        <taxon>Cyperoideae</taxon>
        <taxon>Rhynchosporeae</taxon>
        <taxon>Rhynchospora</taxon>
    </lineage>
</organism>
<evidence type="ECO:0000256" key="3">
    <source>
        <dbReference type="PROSITE-ProRule" id="PRU01191"/>
    </source>
</evidence>
<gene>
    <name evidence="4" type="ORF">LUZ62_061669</name>
</gene>
<dbReference type="PANTHER" id="PTHR31636">
    <property type="entry name" value="OSJNBA0084A10.13 PROTEIN-RELATED"/>
    <property type="match status" value="1"/>
</dbReference>
<feature type="region of interest" description="Leucine repeat II (LRII)" evidence="3">
    <location>
        <begin position="440"/>
        <end position="472"/>
    </location>
</feature>
<evidence type="ECO:0000256" key="2">
    <source>
        <dbReference type="ARBA" id="ARBA00023163"/>
    </source>
</evidence>